<sequence length="57" mass="6230">AMANNAHFQTNVCYKLSDNTSCVTDKDDSSTIHHGAVDRLSIKSYAQDDKLEATLKG</sequence>
<evidence type="ECO:0000313" key="1">
    <source>
        <dbReference type="EMBL" id="KAF5178904.1"/>
    </source>
</evidence>
<organism evidence="1 2">
    <name type="scientific">Thalictrum thalictroides</name>
    <name type="common">Rue-anemone</name>
    <name type="synonym">Anemone thalictroides</name>
    <dbReference type="NCBI Taxonomy" id="46969"/>
    <lineage>
        <taxon>Eukaryota</taxon>
        <taxon>Viridiplantae</taxon>
        <taxon>Streptophyta</taxon>
        <taxon>Embryophyta</taxon>
        <taxon>Tracheophyta</taxon>
        <taxon>Spermatophyta</taxon>
        <taxon>Magnoliopsida</taxon>
        <taxon>Ranunculales</taxon>
        <taxon>Ranunculaceae</taxon>
        <taxon>Thalictroideae</taxon>
        <taxon>Thalictrum</taxon>
    </lineage>
</organism>
<name>A0A7J6V1P8_THATH</name>
<dbReference type="EMBL" id="JABWDY010039437">
    <property type="protein sequence ID" value="KAF5178904.1"/>
    <property type="molecule type" value="Genomic_DNA"/>
</dbReference>
<proteinExistence type="predicted"/>
<dbReference type="Proteomes" id="UP000554482">
    <property type="component" value="Unassembled WGS sequence"/>
</dbReference>
<protein>
    <submittedName>
        <fullName evidence="1">Uncharacterized protein</fullName>
    </submittedName>
</protein>
<comment type="caution">
    <text evidence="1">The sequence shown here is derived from an EMBL/GenBank/DDBJ whole genome shotgun (WGS) entry which is preliminary data.</text>
</comment>
<gene>
    <name evidence="1" type="ORF">FRX31_031510</name>
</gene>
<accession>A0A7J6V1P8</accession>
<dbReference type="AlphaFoldDB" id="A0A7J6V1P8"/>
<keyword evidence="2" id="KW-1185">Reference proteome</keyword>
<evidence type="ECO:0000313" key="2">
    <source>
        <dbReference type="Proteomes" id="UP000554482"/>
    </source>
</evidence>
<feature type="non-terminal residue" evidence="1">
    <location>
        <position position="1"/>
    </location>
</feature>
<reference evidence="1 2" key="1">
    <citation type="submission" date="2020-06" db="EMBL/GenBank/DDBJ databases">
        <title>Transcriptomic and genomic resources for Thalictrum thalictroides and T. hernandezii: Facilitating candidate gene discovery in an emerging model plant lineage.</title>
        <authorList>
            <person name="Arias T."/>
            <person name="Riano-Pachon D.M."/>
            <person name="Di Stilio V.S."/>
        </authorList>
    </citation>
    <scope>NUCLEOTIDE SEQUENCE [LARGE SCALE GENOMIC DNA]</scope>
    <source>
        <strain evidence="2">cv. WT478/WT964</strain>
        <tissue evidence="1">Leaves</tissue>
    </source>
</reference>